<gene>
    <name evidence="1" type="ORF">CI109_102481</name>
</gene>
<evidence type="ECO:0000313" key="2">
    <source>
        <dbReference type="Proteomes" id="UP000322225"/>
    </source>
</evidence>
<dbReference type="Proteomes" id="UP000322225">
    <property type="component" value="Chromosome 4"/>
</dbReference>
<dbReference type="AlphaFoldDB" id="A0AAJ8LHP2"/>
<name>A0AAJ8LHP2_9TREE</name>
<accession>A0AAJ8LHP2</accession>
<dbReference type="GeneID" id="43588498"/>
<organism evidence="1 2">
    <name type="scientific">Kwoniella shandongensis</name>
    <dbReference type="NCBI Taxonomy" id="1734106"/>
    <lineage>
        <taxon>Eukaryota</taxon>
        <taxon>Fungi</taxon>
        <taxon>Dikarya</taxon>
        <taxon>Basidiomycota</taxon>
        <taxon>Agaricomycotina</taxon>
        <taxon>Tremellomycetes</taxon>
        <taxon>Tremellales</taxon>
        <taxon>Cryptococcaceae</taxon>
        <taxon>Kwoniella</taxon>
    </lineage>
</organism>
<dbReference type="EMBL" id="CP144054">
    <property type="protein sequence ID" value="WWD18034.1"/>
    <property type="molecule type" value="Genomic_DNA"/>
</dbReference>
<reference evidence="1" key="2">
    <citation type="submission" date="2024-01" db="EMBL/GenBank/DDBJ databases">
        <title>Comparative genomics of Cryptococcus and Kwoniella reveals pathogenesis evolution and contrasting modes of karyotype evolution via chromosome fusion or intercentromeric recombination.</title>
        <authorList>
            <person name="Coelho M.A."/>
            <person name="David-Palma M."/>
            <person name="Shea T."/>
            <person name="Bowers K."/>
            <person name="McGinley-Smith S."/>
            <person name="Mohammad A.W."/>
            <person name="Gnirke A."/>
            <person name="Yurkov A.M."/>
            <person name="Nowrousian M."/>
            <person name="Sun S."/>
            <person name="Cuomo C.A."/>
            <person name="Heitman J."/>
        </authorList>
    </citation>
    <scope>NUCLEOTIDE SEQUENCE</scope>
    <source>
        <strain evidence="1">CBS 12478</strain>
    </source>
</reference>
<sequence length="81" mass="9183">MGCLTSRYHKHPEFADLPFHEIDTEQQGRRFLGAKRGQPSIRQPMAQRDSVAEARTIISAMGGWHESGKWIGHDSHRAAED</sequence>
<keyword evidence="2" id="KW-1185">Reference proteome</keyword>
<protein>
    <submittedName>
        <fullName evidence="1">Uncharacterized protein</fullName>
    </submittedName>
</protein>
<reference evidence="1" key="1">
    <citation type="submission" date="2017-08" db="EMBL/GenBank/DDBJ databases">
        <authorList>
            <person name="Cuomo C."/>
            <person name="Billmyre B."/>
            <person name="Heitman J."/>
        </authorList>
    </citation>
    <scope>NUCLEOTIDE SEQUENCE</scope>
    <source>
        <strain evidence="1">CBS 12478</strain>
    </source>
</reference>
<evidence type="ECO:0000313" key="1">
    <source>
        <dbReference type="EMBL" id="WWD18034.1"/>
    </source>
</evidence>
<dbReference type="RefSeq" id="XP_031861230.2">
    <property type="nucleotide sequence ID" value="XM_032004365.2"/>
</dbReference>
<proteinExistence type="predicted"/>
<dbReference type="KEGG" id="ksn:43588498"/>